<name>A0A5A8D5L4_CAFRO</name>
<dbReference type="HAMAP" id="MF_03172">
    <property type="entry name" value="Adenylate_kinase_UMP_CMP_kin"/>
    <property type="match status" value="1"/>
</dbReference>
<comment type="cofactor">
    <cofactor evidence="9">
        <name>Mg(2+)</name>
        <dbReference type="ChEBI" id="CHEBI:18420"/>
    </cofactor>
    <text evidence="9">Binds 1 Mg(2+) ion per monomer.</text>
</comment>
<dbReference type="EMBL" id="VLTL01000122">
    <property type="protein sequence ID" value="KAA0159745.1"/>
    <property type="molecule type" value="Genomic_DNA"/>
</dbReference>
<dbReference type="GO" id="GO:0009123">
    <property type="term" value="P:nucleoside monophosphate metabolic process"/>
    <property type="evidence" value="ECO:0007669"/>
    <property type="project" value="UniProtKB-ARBA"/>
</dbReference>
<evidence type="ECO:0000256" key="5">
    <source>
        <dbReference type="ARBA" id="ARBA00022840"/>
    </source>
</evidence>
<dbReference type="GO" id="GO:0016776">
    <property type="term" value="F:phosphotransferase activity, phosphate group as acceptor"/>
    <property type="evidence" value="ECO:0007669"/>
    <property type="project" value="InterPro"/>
</dbReference>
<feature type="region of interest" description="LID" evidence="9">
    <location>
        <begin position="201"/>
        <end position="211"/>
    </location>
</feature>
<comment type="caution">
    <text evidence="11">The sequence shown here is derived from an EMBL/GenBank/DDBJ whole genome shotgun (WGS) entry which is preliminary data.</text>
</comment>
<feature type="binding site" evidence="9">
    <location>
        <begin position="134"/>
        <end position="136"/>
    </location>
    <ligand>
        <name>a ribonucleoside 5'-phosphate</name>
        <dbReference type="ChEBI" id="CHEBI:58043"/>
    </ligand>
</feature>
<feature type="binding site" evidence="9">
    <location>
        <position position="208"/>
    </location>
    <ligand>
        <name>a ribonucleoside 5'-phosphate</name>
        <dbReference type="ChEBI" id="CHEBI:58043"/>
    </ligand>
</feature>
<dbReference type="Pfam" id="PF00406">
    <property type="entry name" value="ADK"/>
    <property type="match status" value="1"/>
</dbReference>
<dbReference type="SUPFAM" id="SSF54427">
    <property type="entry name" value="NTF2-like"/>
    <property type="match status" value="1"/>
</dbReference>
<feature type="domain" description="Calcium/calmodulin-dependent protein kinase II association-domain" evidence="10">
    <location>
        <begin position="265"/>
        <end position="394"/>
    </location>
</feature>
<organism evidence="11 14">
    <name type="scientific">Cafeteria roenbergensis</name>
    <name type="common">Marine flagellate</name>
    <dbReference type="NCBI Taxonomy" id="33653"/>
    <lineage>
        <taxon>Eukaryota</taxon>
        <taxon>Sar</taxon>
        <taxon>Stramenopiles</taxon>
        <taxon>Bigyra</taxon>
        <taxon>Opalozoa</taxon>
        <taxon>Bicosoecida</taxon>
        <taxon>Cafeteriaceae</taxon>
        <taxon>Cafeteria</taxon>
    </lineage>
</organism>
<keyword evidence="5 9" id="KW-0067">ATP-binding</keyword>
<comment type="subunit">
    <text evidence="9">Monomer.</text>
</comment>
<comment type="subcellular location">
    <subcellularLocation>
        <location evidence="9">Cytoplasm</location>
    </subcellularLocation>
    <subcellularLocation>
        <location evidence="9">Nucleus</location>
    </subcellularLocation>
</comment>
<dbReference type="NCBIfam" id="TIGR01359">
    <property type="entry name" value="UMP_CMP_kin_fam"/>
    <property type="match status" value="1"/>
</dbReference>
<dbReference type="InterPro" id="IPR013543">
    <property type="entry name" value="Ca/CaM-dep_prot_kinase-assoc"/>
</dbReference>
<accession>A0A5A8D5L4</accession>
<dbReference type="GO" id="GO:0004683">
    <property type="term" value="F:calcium/calmodulin-dependent protein kinase activity"/>
    <property type="evidence" value="ECO:0007669"/>
    <property type="project" value="InterPro"/>
</dbReference>
<evidence type="ECO:0000256" key="7">
    <source>
        <dbReference type="ARBA" id="ARBA00023242"/>
    </source>
</evidence>
<dbReference type="PROSITE" id="PS00113">
    <property type="entry name" value="ADENYLATE_KINASE"/>
    <property type="match status" value="1"/>
</dbReference>
<keyword evidence="7 9" id="KW-0539">Nucleus</keyword>
<protein>
    <recommendedName>
        <fullName evidence="9">UMP-CMP kinase</fullName>
        <ecNumber evidence="9">2.7.4.14</ecNumber>
    </recommendedName>
    <alternativeName>
        <fullName evidence="9">Deoxycytidylate kinase</fullName>
        <shortName evidence="9">CK</shortName>
        <shortName evidence="9">dCMP kinase</shortName>
    </alternativeName>
    <alternativeName>
        <fullName evidence="9">Uridine monophosphate/cytidine monophosphate kinase</fullName>
        <shortName evidence="9">UMP/CMP kinase</shortName>
        <shortName evidence="9">UMP/CMPK</shortName>
    </alternativeName>
</protein>
<comment type="catalytic activity">
    <reaction evidence="8 9">
        <text>UMP + ATP = UDP + ADP</text>
        <dbReference type="Rhea" id="RHEA:24400"/>
        <dbReference type="ChEBI" id="CHEBI:30616"/>
        <dbReference type="ChEBI" id="CHEBI:57865"/>
        <dbReference type="ChEBI" id="CHEBI:58223"/>
        <dbReference type="ChEBI" id="CHEBI:456216"/>
        <dbReference type="EC" id="2.7.4.14"/>
    </reaction>
</comment>
<dbReference type="Proteomes" id="UP000325113">
    <property type="component" value="Unassembled WGS sequence"/>
</dbReference>
<feature type="binding site" evidence="9">
    <location>
        <position position="219"/>
    </location>
    <ligand>
        <name>a ribonucleoside 5'-phosphate</name>
        <dbReference type="ChEBI" id="CHEBI:58043"/>
    </ligand>
</feature>
<dbReference type="GO" id="GO:0005516">
    <property type="term" value="F:calmodulin binding"/>
    <property type="evidence" value="ECO:0007669"/>
    <property type="project" value="InterPro"/>
</dbReference>
<evidence type="ECO:0000256" key="6">
    <source>
        <dbReference type="ARBA" id="ARBA00022975"/>
    </source>
</evidence>
<dbReference type="HAMAP" id="MF_00235">
    <property type="entry name" value="Adenylate_kinase_Adk"/>
    <property type="match status" value="1"/>
</dbReference>
<evidence type="ECO:0000256" key="1">
    <source>
        <dbReference type="ARBA" id="ARBA00022490"/>
    </source>
</evidence>
<keyword evidence="4 9" id="KW-0418">Kinase</keyword>
<dbReference type="GO" id="GO:0005737">
    <property type="term" value="C:cytoplasm"/>
    <property type="evidence" value="ECO:0007669"/>
    <property type="project" value="UniProtKB-SubCell"/>
</dbReference>
<evidence type="ECO:0000256" key="2">
    <source>
        <dbReference type="ARBA" id="ARBA00022679"/>
    </source>
</evidence>
<dbReference type="Gene3D" id="3.10.450.50">
    <property type="match status" value="1"/>
</dbReference>
<comment type="caution">
    <text evidence="9">Lacks conserved residue(s) required for the propagation of feature annotation.</text>
</comment>
<keyword evidence="6 9" id="KW-0665">Pyrimidine biosynthesis</keyword>
<evidence type="ECO:0000256" key="8">
    <source>
        <dbReference type="ARBA" id="ARBA00048116"/>
    </source>
</evidence>
<dbReference type="GO" id="GO:0005634">
    <property type="term" value="C:nucleus"/>
    <property type="evidence" value="ECO:0007669"/>
    <property type="project" value="UniProtKB-SubCell"/>
</dbReference>
<feature type="binding site" evidence="9">
    <location>
        <position position="202"/>
    </location>
    <ligand>
        <name>ATP</name>
        <dbReference type="ChEBI" id="CHEBI:30616"/>
    </ligand>
</feature>
<keyword evidence="3 9" id="KW-0547">Nucleotide-binding</keyword>
<dbReference type="CDD" id="cd01428">
    <property type="entry name" value="ADK"/>
    <property type="match status" value="1"/>
</dbReference>
<comment type="function">
    <text evidence="9">Catalyzes the phosphorylation of pyrimidine nucleoside monophosphates at the expense of ATP. Plays an important role in de novo pyrimidine nucleotide biosynthesis. Has preference for UMP and CMP as phosphate acceptors.</text>
</comment>
<evidence type="ECO:0000313" key="13">
    <source>
        <dbReference type="Proteomes" id="UP000324907"/>
    </source>
</evidence>
<comment type="catalytic activity">
    <reaction evidence="9">
        <text>dCMP + ATP = dCDP + ADP</text>
        <dbReference type="Rhea" id="RHEA:25094"/>
        <dbReference type="ChEBI" id="CHEBI:30616"/>
        <dbReference type="ChEBI" id="CHEBI:57566"/>
        <dbReference type="ChEBI" id="CHEBI:58593"/>
        <dbReference type="ChEBI" id="CHEBI:456216"/>
        <dbReference type="EC" id="2.7.4.14"/>
    </reaction>
</comment>
<feature type="binding site" evidence="9">
    <location>
        <position position="168"/>
    </location>
    <ligand>
        <name>CMP</name>
        <dbReference type="ChEBI" id="CHEBI:60377"/>
    </ligand>
</feature>
<dbReference type="GO" id="GO:0006207">
    <property type="term" value="P:'de novo' pyrimidine nucleobase biosynthetic process"/>
    <property type="evidence" value="ECO:0007669"/>
    <property type="project" value="InterPro"/>
</dbReference>
<dbReference type="AlphaFoldDB" id="A0A5A8D5L4"/>
<gene>
    <name evidence="12" type="ORF">FNF28_05708</name>
    <name evidence="11" type="ORF">FNF31_04779</name>
</gene>
<dbReference type="Pfam" id="PF08332">
    <property type="entry name" value="CaMKII_AD"/>
    <property type="match status" value="1"/>
</dbReference>
<keyword evidence="2 9" id="KW-0808">Transferase</keyword>
<keyword evidence="1 9" id="KW-0963">Cytoplasm</keyword>
<sequence>MLSRAPRAIRLAARARTAAVASIPVPDASSDARRGRFVAAAAVSTAAAAAFAAANVAAAEEAPAGTDVTTPEFAKRPNVLFVLGGPGAGKGTQCERLVKECGFVHLSAGDLLRAERKSGSAHGDLIAKYILDGRIVPVEITVSLLAKAMAESGRTRFLIDGFPRNENNFEGWKAVMGDSVDVEGVLFYDVDDETRLDRLLERGKTSGRTDDNADTIQKRFRVFKEETMPVVSHYDKLGRVFRIDGAPEVDQVFKATLRAVAPVVKKEAVAAAQAMLDAADSLDWEAYAALCEPDMTAVEDETHGATVCGLEFHKFYFDEGKRAAEAAKAAGKPLPARRSAMLSPTVSLQTPNVAVVSYTRAVQSLAGTANFAETRVFVAHDGVWRCAHLHRSRAGEMPAASVAPAGSSDALHTPAPISKDALDKIYEAALRPAAE</sequence>
<feature type="binding site" evidence="9">
    <location>
        <position position="113"/>
    </location>
    <ligand>
        <name>a ribonucleoside 5'-phosphate</name>
        <dbReference type="ChEBI" id="CHEBI:58043"/>
    </ligand>
</feature>
<dbReference type="PRINTS" id="PR00094">
    <property type="entry name" value="ADENYLTKNASE"/>
</dbReference>
<evidence type="ECO:0000256" key="4">
    <source>
        <dbReference type="ARBA" id="ARBA00022777"/>
    </source>
</evidence>
<comment type="domain">
    <text evidence="9">Consists of three domains, a large central CORE domain and two small peripheral domains, NMPbind and LID, which undergo movements during catalysis. The LID domain closes over the site of phosphoryl transfer upon ATP binding. Assembling and dissambling the active center during each catalytic cycle provides an effective means to prevent ATP hydrolysis.</text>
</comment>
<proteinExistence type="inferred from homology"/>
<dbReference type="InterPro" id="IPR033690">
    <property type="entry name" value="Adenylat_kinase_CS"/>
</dbReference>
<feature type="binding site" evidence="9">
    <location>
        <begin position="161"/>
        <end position="164"/>
    </location>
    <ligand>
        <name>a ribonucleoside 5'-phosphate</name>
        <dbReference type="ChEBI" id="CHEBI:58043"/>
    </ligand>
</feature>
<evidence type="ECO:0000256" key="3">
    <source>
        <dbReference type="ARBA" id="ARBA00022741"/>
    </source>
</evidence>
<dbReference type="InterPro" id="IPR000850">
    <property type="entry name" value="Adenylat/UMP-CMP_kin"/>
</dbReference>
<evidence type="ECO:0000256" key="9">
    <source>
        <dbReference type="HAMAP-Rule" id="MF_03172"/>
    </source>
</evidence>
<dbReference type="GO" id="GO:0019205">
    <property type="term" value="F:nucleobase-containing compound kinase activity"/>
    <property type="evidence" value="ECO:0007669"/>
    <property type="project" value="InterPro"/>
</dbReference>
<evidence type="ECO:0000313" key="14">
    <source>
        <dbReference type="Proteomes" id="UP000325113"/>
    </source>
</evidence>
<dbReference type="PANTHER" id="PTHR23359">
    <property type="entry name" value="NUCLEOTIDE KINASE"/>
    <property type="match status" value="1"/>
</dbReference>
<comment type="similarity">
    <text evidence="9">Belongs to the adenylate kinase family. UMP-CMP kinase subfamily.</text>
</comment>
<dbReference type="Proteomes" id="UP000324907">
    <property type="component" value="Unassembled WGS sequence"/>
</dbReference>
<dbReference type="InterPro" id="IPR006266">
    <property type="entry name" value="UMP_CMP_kinase"/>
</dbReference>
<dbReference type="SUPFAM" id="SSF52540">
    <property type="entry name" value="P-loop containing nucleoside triphosphate hydrolases"/>
    <property type="match status" value="1"/>
</dbReference>
<evidence type="ECO:0000313" key="12">
    <source>
        <dbReference type="EMBL" id="KAA0159745.1"/>
    </source>
</evidence>
<dbReference type="Gene3D" id="3.40.50.300">
    <property type="entry name" value="P-loop containing nucleotide triphosphate hydrolases"/>
    <property type="match status" value="1"/>
</dbReference>
<comment type="catalytic activity">
    <reaction evidence="9">
        <text>CMP + ATP = CDP + ADP</text>
        <dbReference type="Rhea" id="RHEA:11600"/>
        <dbReference type="ChEBI" id="CHEBI:30616"/>
        <dbReference type="ChEBI" id="CHEBI:58069"/>
        <dbReference type="ChEBI" id="CHEBI:60377"/>
        <dbReference type="ChEBI" id="CHEBI:456216"/>
        <dbReference type="EC" id="2.7.4.14"/>
    </reaction>
</comment>
<dbReference type="GO" id="GO:0006221">
    <property type="term" value="P:pyrimidine nucleotide biosynthetic process"/>
    <property type="evidence" value="ECO:0007669"/>
    <property type="project" value="UniProtKB-UniRule"/>
</dbReference>
<feature type="binding site" evidence="9">
    <location>
        <begin position="87"/>
        <end position="92"/>
    </location>
    <ligand>
        <name>ATP</name>
        <dbReference type="ChEBI" id="CHEBI:30616"/>
    </ligand>
</feature>
<dbReference type="EC" id="2.7.4.14" evidence="9"/>
<evidence type="ECO:0000313" key="11">
    <source>
        <dbReference type="EMBL" id="KAA0159540.1"/>
    </source>
</evidence>
<dbReference type="EMBL" id="VLTM01000052">
    <property type="protein sequence ID" value="KAA0159540.1"/>
    <property type="molecule type" value="Genomic_DNA"/>
</dbReference>
<dbReference type="InterPro" id="IPR027417">
    <property type="entry name" value="P-loop_NTPase"/>
</dbReference>
<dbReference type="GO" id="GO:0005524">
    <property type="term" value="F:ATP binding"/>
    <property type="evidence" value="ECO:0007669"/>
    <property type="project" value="UniProtKB-KW"/>
</dbReference>
<evidence type="ECO:0000259" key="10">
    <source>
        <dbReference type="Pfam" id="PF08332"/>
    </source>
</evidence>
<dbReference type="InterPro" id="IPR032710">
    <property type="entry name" value="NTF2-like_dom_sf"/>
</dbReference>
<feature type="binding site" evidence="9">
    <location>
        <position position="247"/>
    </location>
    <ligand>
        <name>ATP</name>
        <dbReference type="ChEBI" id="CHEBI:30616"/>
    </ligand>
</feature>
<reference evidence="13 14" key="1">
    <citation type="submission" date="2019-07" db="EMBL/GenBank/DDBJ databases">
        <title>Genomes of Cafeteria roenbergensis.</title>
        <authorList>
            <person name="Fischer M.G."/>
            <person name="Hackl T."/>
            <person name="Roman M."/>
        </authorList>
    </citation>
    <scope>NUCLEOTIDE SEQUENCE [LARGE SCALE GENOMIC DNA]</scope>
    <source>
        <strain evidence="11 14">Cflag</strain>
        <strain evidence="12 13">RCC970-E3</strain>
    </source>
</reference>